<dbReference type="GO" id="GO:0005886">
    <property type="term" value="C:plasma membrane"/>
    <property type="evidence" value="ECO:0007669"/>
    <property type="project" value="UniProtKB-SubCell"/>
</dbReference>
<keyword evidence="5 9" id="KW-1133">Transmembrane helix</keyword>
<proteinExistence type="inferred from homology"/>
<dbReference type="AlphaFoldDB" id="A0A1I6CSV9"/>
<dbReference type="InterPro" id="IPR011701">
    <property type="entry name" value="MFS"/>
</dbReference>
<feature type="transmembrane region" description="Helical" evidence="9">
    <location>
        <begin position="160"/>
        <end position="179"/>
    </location>
</feature>
<protein>
    <recommendedName>
        <fullName evidence="8">Multidrug efflux pump Tap</fullName>
    </recommendedName>
</protein>
<evidence type="ECO:0000313" key="12">
    <source>
        <dbReference type="Proteomes" id="UP000198583"/>
    </source>
</evidence>
<dbReference type="InterPro" id="IPR036259">
    <property type="entry name" value="MFS_trans_sf"/>
</dbReference>
<dbReference type="PANTHER" id="PTHR23513:SF9">
    <property type="entry name" value="ENTEROBACTIN EXPORTER ENTS"/>
    <property type="match status" value="1"/>
</dbReference>
<dbReference type="SUPFAM" id="SSF103473">
    <property type="entry name" value="MFS general substrate transporter"/>
    <property type="match status" value="1"/>
</dbReference>
<evidence type="ECO:0000256" key="7">
    <source>
        <dbReference type="ARBA" id="ARBA00038075"/>
    </source>
</evidence>
<dbReference type="EMBL" id="FOYL01000001">
    <property type="protein sequence ID" value="SFQ96211.1"/>
    <property type="molecule type" value="Genomic_DNA"/>
</dbReference>
<evidence type="ECO:0000256" key="6">
    <source>
        <dbReference type="ARBA" id="ARBA00023136"/>
    </source>
</evidence>
<evidence type="ECO:0000256" key="9">
    <source>
        <dbReference type="SAM" id="Phobius"/>
    </source>
</evidence>
<keyword evidence="4 9" id="KW-0812">Transmembrane</keyword>
<feature type="transmembrane region" description="Helical" evidence="9">
    <location>
        <begin position="72"/>
        <end position="90"/>
    </location>
</feature>
<name>A0A1I6CSV9_9PSEU</name>
<feature type="transmembrane region" description="Helical" evidence="9">
    <location>
        <begin position="366"/>
        <end position="386"/>
    </location>
</feature>
<comment type="subcellular location">
    <subcellularLocation>
        <location evidence="1">Cell inner membrane</location>
        <topology evidence="1">Multi-pass membrane protein</topology>
    </subcellularLocation>
</comment>
<dbReference type="PROSITE" id="PS50850">
    <property type="entry name" value="MFS"/>
    <property type="match status" value="1"/>
</dbReference>
<dbReference type="GO" id="GO:0022857">
    <property type="term" value="F:transmembrane transporter activity"/>
    <property type="evidence" value="ECO:0007669"/>
    <property type="project" value="InterPro"/>
</dbReference>
<evidence type="ECO:0000256" key="2">
    <source>
        <dbReference type="ARBA" id="ARBA00022448"/>
    </source>
</evidence>
<comment type="similarity">
    <text evidence="7">Belongs to the major facilitator superfamily. Drug:H(+) antiporter-3 (DHA3) (TC 2.A.1.21) family.</text>
</comment>
<evidence type="ECO:0000256" key="3">
    <source>
        <dbReference type="ARBA" id="ARBA00022475"/>
    </source>
</evidence>
<dbReference type="Proteomes" id="UP000198583">
    <property type="component" value="Unassembled WGS sequence"/>
</dbReference>
<dbReference type="PANTHER" id="PTHR23513">
    <property type="entry name" value="INTEGRAL MEMBRANE EFFLUX PROTEIN-RELATED"/>
    <property type="match status" value="1"/>
</dbReference>
<evidence type="ECO:0000313" key="11">
    <source>
        <dbReference type="EMBL" id="SFQ96211.1"/>
    </source>
</evidence>
<feature type="transmembrane region" description="Helical" evidence="9">
    <location>
        <begin position="96"/>
        <end position="122"/>
    </location>
</feature>
<dbReference type="CDD" id="cd06173">
    <property type="entry name" value="MFS_MefA_like"/>
    <property type="match status" value="1"/>
</dbReference>
<dbReference type="InterPro" id="IPR020846">
    <property type="entry name" value="MFS_dom"/>
</dbReference>
<organism evidence="11 12">
    <name type="scientific">Lentzea waywayandensis</name>
    <dbReference type="NCBI Taxonomy" id="84724"/>
    <lineage>
        <taxon>Bacteria</taxon>
        <taxon>Bacillati</taxon>
        <taxon>Actinomycetota</taxon>
        <taxon>Actinomycetes</taxon>
        <taxon>Pseudonocardiales</taxon>
        <taxon>Pseudonocardiaceae</taxon>
        <taxon>Lentzea</taxon>
    </lineage>
</organism>
<feature type="transmembrane region" description="Helical" evidence="9">
    <location>
        <begin position="247"/>
        <end position="265"/>
    </location>
</feature>
<evidence type="ECO:0000256" key="1">
    <source>
        <dbReference type="ARBA" id="ARBA00004429"/>
    </source>
</evidence>
<keyword evidence="2" id="KW-0813">Transport</keyword>
<feature type="transmembrane region" description="Helical" evidence="9">
    <location>
        <begin position="277"/>
        <end position="295"/>
    </location>
</feature>
<dbReference type="Pfam" id="PF07690">
    <property type="entry name" value="MFS_1"/>
    <property type="match status" value="1"/>
</dbReference>
<evidence type="ECO:0000256" key="4">
    <source>
        <dbReference type="ARBA" id="ARBA00022692"/>
    </source>
</evidence>
<dbReference type="STRING" id="84724.SAMN04488564_101225"/>
<accession>A0A1I6CSV9</accession>
<evidence type="ECO:0000259" key="10">
    <source>
        <dbReference type="PROSITE" id="PS50850"/>
    </source>
</evidence>
<feature type="transmembrane region" description="Helical" evidence="9">
    <location>
        <begin position="209"/>
        <end position="235"/>
    </location>
</feature>
<keyword evidence="3" id="KW-1003">Cell membrane</keyword>
<keyword evidence="12" id="KW-1185">Reference proteome</keyword>
<evidence type="ECO:0000256" key="5">
    <source>
        <dbReference type="ARBA" id="ARBA00022989"/>
    </source>
</evidence>
<dbReference type="RefSeq" id="WP_093587847.1">
    <property type="nucleotide sequence ID" value="NZ_FOYL01000001.1"/>
</dbReference>
<feature type="transmembrane region" description="Helical" evidence="9">
    <location>
        <begin position="41"/>
        <end position="60"/>
    </location>
</feature>
<feature type="domain" description="Major facilitator superfamily (MFS) profile" evidence="10">
    <location>
        <begin position="1"/>
        <end position="389"/>
    </location>
</feature>
<gene>
    <name evidence="11" type="ORF">SAMN04488564_101225</name>
</gene>
<sequence length="410" mass="41842">MSSRTTLALIASGYGLSAMGDEMLLVVLTLRFYGEGRSGGAISALVIAGVLPMVLLAPVAGAVVDRFESTRLISVVLSVQAVLVAALAFVDGFGMTLLLVALIGIGLALVSPALALLVPAVVGEDKVPTGYARLELFRTTGTIGGPALAGVLIAFVGERAVLLCDAFSFLVMAVVIGTLKIRRHPDPSQAKMKWREQVRQGSGLIRKNAVLRVAVPTLATAIVFTAVLTVARVYFSQDQLKSGDLGYGVLVAAHLAGMTIAAAFIAPRVPIAKQTTALVSASVAMGVALVVAGSFDSYALAFASFLLTGVCNTVQGLAIRNLVHAHVPAHMRGRAFASSGAMLNSAHIVGTGLGGPLSSAVGGGHALQLAGAGTLLVGLAAIPLLMRASTSKNALEGDSAENDVASEEIK</sequence>
<reference evidence="12" key="1">
    <citation type="submission" date="2016-10" db="EMBL/GenBank/DDBJ databases">
        <authorList>
            <person name="Varghese N."/>
            <person name="Submissions S."/>
        </authorList>
    </citation>
    <scope>NUCLEOTIDE SEQUENCE [LARGE SCALE GENOMIC DNA]</scope>
    <source>
        <strain evidence="12">DSM 44232</strain>
    </source>
</reference>
<evidence type="ECO:0000256" key="8">
    <source>
        <dbReference type="ARBA" id="ARBA00040914"/>
    </source>
</evidence>
<dbReference type="Gene3D" id="1.20.1250.20">
    <property type="entry name" value="MFS general substrate transporter like domains"/>
    <property type="match status" value="1"/>
</dbReference>
<feature type="transmembrane region" description="Helical" evidence="9">
    <location>
        <begin position="134"/>
        <end position="154"/>
    </location>
</feature>
<keyword evidence="6 9" id="KW-0472">Membrane</keyword>